<evidence type="ECO:0000313" key="2">
    <source>
        <dbReference type="Proteomes" id="UP000465778"/>
    </source>
</evidence>
<gene>
    <name evidence="1" type="ORF">KIS1582_1051</name>
</gene>
<organism evidence="1 2">
    <name type="scientific">Cytobacillus firmus</name>
    <name type="common">Bacillus firmus</name>
    <dbReference type="NCBI Taxonomy" id="1399"/>
    <lineage>
        <taxon>Bacteria</taxon>
        <taxon>Bacillati</taxon>
        <taxon>Bacillota</taxon>
        <taxon>Bacilli</taxon>
        <taxon>Bacillales</taxon>
        <taxon>Bacillaceae</taxon>
        <taxon>Cytobacillus</taxon>
    </lineage>
</organism>
<reference evidence="1 2" key="1">
    <citation type="journal article" date="2020" name="G3 (Bethesda)">
        <title>Whole Genome Sequencing and Comparative Genomics of Two Nematicidal Bacillus Strains Reveals a Wide Range of Possible Virulence Factors.</title>
        <authorList>
            <person name="Susic N."/>
            <person name="Janezic S."/>
            <person name="Rupnik M."/>
            <person name="Geric Stare B."/>
        </authorList>
    </citation>
    <scope>NUCLEOTIDE SEQUENCE [LARGE SCALE GENOMIC DNA]</scope>
    <source>
        <strain evidence="1 2">I-1582</strain>
    </source>
</reference>
<name>A0A800NEA9_CYTFI</name>
<accession>A0A800NEA9</accession>
<dbReference type="EMBL" id="VDEM01000006">
    <property type="protein sequence ID" value="KAF0825264.1"/>
    <property type="molecule type" value="Genomic_DNA"/>
</dbReference>
<dbReference type="Proteomes" id="UP000465778">
    <property type="component" value="Unassembled WGS sequence"/>
</dbReference>
<comment type="caution">
    <text evidence="1">The sequence shown here is derived from an EMBL/GenBank/DDBJ whole genome shotgun (WGS) entry which is preliminary data.</text>
</comment>
<proteinExistence type="predicted"/>
<sequence length="39" mass="4356">MQSKKAIYGLLLSGKNAKLWAKDVEQYSFYENSGQKSGS</sequence>
<dbReference type="AlphaFoldDB" id="A0A800NEA9"/>
<protein>
    <submittedName>
        <fullName evidence="1">TolB domain protein</fullName>
    </submittedName>
</protein>
<evidence type="ECO:0000313" key="1">
    <source>
        <dbReference type="EMBL" id="KAF0825264.1"/>
    </source>
</evidence>